<evidence type="ECO:0000256" key="1">
    <source>
        <dbReference type="SAM" id="Phobius"/>
    </source>
</evidence>
<dbReference type="Proteomes" id="UP001295794">
    <property type="component" value="Unassembled WGS sequence"/>
</dbReference>
<keyword evidence="3" id="KW-1185">Reference proteome</keyword>
<dbReference type="EMBL" id="CAVNYO010000480">
    <property type="protein sequence ID" value="CAK5284519.1"/>
    <property type="molecule type" value="Genomic_DNA"/>
</dbReference>
<keyword evidence="1" id="KW-0472">Membrane</keyword>
<dbReference type="AlphaFoldDB" id="A0AAD2HYD9"/>
<dbReference type="SUPFAM" id="SSF103473">
    <property type="entry name" value="MFS general substrate transporter"/>
    <property type="match status" value="1"/>
</dbReference>
<keyword evidence="1" id="KW-1133">Transmembrane helix</keyword>
<comment type="caution">
    <text evidence="2">The sequence shown here is derived from an EMBL/GenBank/DDBJ whole genome shotgun (WGS) entry which is preliminary data.</text>
</comment>
<feature type="non-terminal residue" evidence="2">
    <location>
        <position position="112"/>
    </location>
</feature>
<protein>
    <recommendedName>
        <fullName evidence="4">MFS transporter</fullName>
    </recommendedName>
</protein>
<accession>A0AAD2HYD9</accession>
<feature type="transmembrane region" description="Helical" evidence="1">
    <location>
        <begin position="6"/>
        <end position="30"/>
    </location>
</feature>
<feature type="transmembrane region" description="Helical" evidence="1">
    <location>
        <begin position="42"/>
        <end position="62"/>
    </location>
</feature>
<dbReference type="InterPro" id="IPR036259">
    <property type="entry name" value="MFS_trans_sf"/>
</dbReference>
<proteinExistence type="predicted"/>
<name>A0AAD2HYD9_9AGAR</name>
<evidence type="ECO:0008006" key="4">
    <source>
        <dbReference type="Google" id="ProtNLM"/>
    </source>
</evidence>
<gene>
    <name evidence="2" type="ORF">MYCIT1_LOCUS37811</name>
</gene>
<reference evidence="2" key="1">
    <citation type="submission" date="2023-11" db="EMBL/GenBank/DDBJ databases">
        <authorList>
            <person name="De Vega J J."/>
            <person name="De Vega J J."/>
        </authorList>
    </citation>
    <scope>NUCLEOTIDE SEQUENCE</scope>
</reference>
<evidence type="ECO:0000313" key="3">
    <source>
        <dbReference type="Proteomes" id="UP001295794"/>
    </source>
</evidence>
<evidence type="ECO:0000313" key="2">
    <source>
        <dbReference type="EMBL" id="CAK5284519.1"/>
    </source>
</evidence>
<dbReference type="Gene3D" id="1.20.1250.20">
    <property type="entry name" value="MFS general substrate transporter like domains"/>
    <property type="match status" value="1"/>
</dbReference>
<feature type="transmembrane region" description="Helical" evidence="1">
    <location>
        <begin position="82"/>
        <end position="102"/>
    </location>
</feature>
<sequence length="112" mass="11221">PVSTALAPLAVFVVINGAANGGFFSTMPTVVGTVFGVGRVSVAMGMIATGWVGGYLMGAPIAGYILNAYGGADSTLSAYHPAMFYAGSMAAAAAGLVLLVRFKISTDVLSRV</sequence>
<organism evidence="2 3">
    <name type="scientific">Mycena citricolor</name>
    <dbReference type="NCBI Taxonomy" id="2018698"/>
    <lineage>
        <taxon>Eukaryota</taxon>
        <taxon>Fungi</taxon>
        <taxon>Dikarya</taxon>
        <taxon>Basidiomycota</taxon>
        <taxon>Agaricomycotina</taxon>
        <taxon>Agaricomycetes</taxon>
        <taxon>Agaricomycetidae</taxon>
        <taxon>Agaricales</taxon>
        <taxon>Marasmiineae</taxon>
        <taxon>Mycenaceae</taxon>
        <taxon>Mycena</taxon>
    </lineage>
</organism>
<keyword evidence="1" id="KW-0812">Transmembrane</keyword>